<name>A0A1M7YXI0_9VIBR</name>
<dbReference type="SUPFAM" id="SSF53187">
    <property type="entry name" value="Zn-dependent exopeptidases"/>
    <property type="match status" value="1"/>
</dbReference>
<proteinExistence type="predicted"/>
<dbReference type="RefSeq" id="WP_083601661.1">
    <property type="nucleotide sequence ID" value="NZ_AP024898.1"/>
</dbReference>
<protein>
    <submittedName>
        <fullName evidence="2">N-formylglutamate amidohydrolase</fullName>
    </submittedName>
</protein>
<dbReference type="Proteomes" id="UP000184600">
    <property type="component" value="Unassembled WGS sequence"/>
</dbReference>
<evidence type="ECO:0000313" key="3">
    <source>
        <dbReference type="Proteomes" id="UP000184600"/>
    </source>
</evidence>
<evidence type="ECO:0000256" key="1">
    <source>
        <dbReference type="SAM" id="SignalP"/>
    </source>
</evidence>
<dbReference type="AlphaFoldDB" id="A0A1M7YXI0"/>
<dbReference type="OrthoDB" id="8581952at2"/>
<keyword evidence="3" id="KW-1185">Reference proteome</keyword>
<feature type="chain" id="PRO_5013314671" evidence="1">
    <location>
        <begin position="27"/>
        <end position="264"/>
    </location>
</feature>
<dbReference type="EMBL" id="FRFG01000037">
    <property type="protein sequence ID" value="SHO57285.1"/>
    <property type="molecule type" value="Genomic_DNA"/>
</dbReference>
<dbReference type="Gene3D" id="3.40.630.40">
    <property type="entry name" value="Zn-dependent exopeptidases"/>
    <property type="match status" value="1"/>
</dbReference>
<organism evidence="2 3">
    <name type="scientific">Vibrio quintilis</name>
    <dbReference type="NCBI Taxonomy" id="1117707"/>
    <lineage>
        <taxon>Bacteria</taxon>
        <taxon>Pseudomonadati</taxon>
        <taxon>Pseudomonadota</taxon>
        <taxon>Gammaproteobacteria</taxon>
        <taxon>Vibrionales</taxon>
        <taxon>Vibrionaceae</taxon>
        <taxon>Vibrio</taxon>
    </lineage>
</organism>
<gene>
    <name evidence="2" type="ORF">VQ7734_03054</name>
</gene>
<evidence type="ECO:0000313" key="2">
    <source>
        <dbReference type="EMBL" id="SHO57285.1"/>
    </source>
</evidence>
<sequence>MNFKKYFHITLICLTASVLMALPVAAKRGTEPLPERALISPAQVTQAIQVENLLNSRENVALPEGESWFKVVKGTIPVIITAPHATRPFREGKRRFSDGGGTAALALALGEQTGASVIYTTYEGPSDPNYYDDNGFKAALADLIQAETPVLLLDIHGSHPFRSYDIDFGTMNGESLLGQPGLLHRLIHRLKEDGIDSLSSNRFAASSHQTITKFAAQAGVPAIQLEINATYVMPSEGNLEAQRFSVLLQALSRFVTDVADGQGN</sequence>
<dbReference type="GO" id="GO:0016787">
    <property type="term" value="F:hydrolase activity"/>
    <property type="evidence" value="ECO:0007669"/>
    <property type="project" value="UniProtKB-KW"/>
</dbReference>
<reference evidence="3" key="1">
    <citation type="submission" date="2016-12" db="EMBL/GenBank/DDBJ databases">
        <authorList>
            <person name="Rodrigo-Torres L."/>
            <person name="Arahal R.D."/>
            <person name="Lucena T."/>
        </authorList>
    </citation>
    <scope>NUCLEOTIDE SEQUENCE [LARGE SCALE GENOMIC DNA]</scope>
</reference>
<accession>A0A1M7YXI0</accession>
<keyword evidence="2" id="KW-0378">Hydrolase</keyword>
<feature type="signal peptide" evidence="1">
    <location>
        <begin position="1"/>
        <end position="26"/>
    </location>
</feature>
<keyword evidence="1" id="KW-0732">Signal</keyword>